<reference evidence="1 2" key="1">
    <citation type="journal article" date="2013" name="Gut Pathog.">
        <title>Evidence of a new metabolic capacity in an emerging diarrheal pathogen: lessons from the draft genomes of Vibrio fluvialis strains PG41 and I21563.</title>
        <authorList>
            <person name="Khatri I."/>
            <person name="Mahajan S."/>
            <person name="Dureja C."/>
            <person name="Subramanian S."/>
            <person name="Raychaudhuri S."/>
        </authorList>
    </citation>
    <scope>NUCLEOTIDE SEQUENCE [LARGE SCALE GENOMIC DNA]</scope>
    <source>
        <strain evidence="1 2">PG41</strain>
    </source>
</reference>
<organism evidence="1 2">
    <name type="scientific">Vibrio fluvialis PG41</name>
    <dbReference type="NCBI Taxonomy" id="1336752"/>
    <lineage>
        <taxon>Bacteria</taxon>
        <taxon>Pseudomonadati</taxon>
        <taxon>Pseudomonadota</taxon>
        <taxon>Gammaproteobacteria</taxon>
        <taxon>Vibrionales</taxon>
        <taxon>Vibrionaceae</taxon>
        <taxon>Vibrio</taxon>
    </lineage>
</organism>
<protein>
    <submittedName>
        <fullName evidence="1">Uncharacterized protein</fullName>
    </submittedName>
</protein>
<evidence type="ECO:0000313" key="2">
    <source>
        <dbReference type="Proteomes" id="UP000014854"/>
    </source>
</evidence>
<evidence type="ECO:0000313" key="1">
    <source>
        <dbReference type="EMBL" id="EPP24070.1"/>
    </source>
</evidence>
<sequence>MKHYFYQLAVAHLSGVGDDDVLLTFFGAWAACPMTDTALYSYR</sequence>
<dbReference type="AlphaFoldDB" id="S7JPF9"/>
<dbReference type="Proteomes" id="UP000014854">
    <property type="component" value="Unassembled WGS sequence"/>
</dbReference>
<dbReference type="PATRIC" id="fig|1336752.4.peg.944"/>
<dbReference type="EMBL" id="ASXS01000003">
    <property type="protein sequence ID" value="EPP24070.1"/>
    <property type="molecule type" value="Genomic_DNA"/>
</dbReference>
<comment type="caution">
    <text evidence="1">The sequence shown here is derived from an EMBL/GenBank/DDBJ whole genome shotgun (WGS) entry which is preliminary data.</text>
</comment>
<name>S7JPF9_VIBFL</name>
<gene>
    <name evidence="1" type="ORF">L910_2896</name>
</gene>
<accession>S7JPF9</accession>
<proteinExistence type="predicted"/>
<dbReference type="PROSITE" id="PS51257">
    <property type="entry name" value="PROKAR_LIPOPROTEIN"/>
    <property type="match status" value="1"/>
</dbReference>